<dbReference type="EMBL" id="QGNW01002405">
    <property type="protein sequence ID" value="RVW20039.1"/>
    <property type="molecule type" value="Genomic_DNA"/>
</dbReference>
<dbReference type="AlphaFoldDB" id="A0A438CA25"/>
<dbReference type="Proteomes" id="UP000288805">
    <property type="component" value="Unassembled WGS sequence"/>
</dbReference>
<evidence type="ECO:0000313" key="2">
    <source>
        <dbReference type="Proteomes" id="UP000288805"/>
    </source>
</evidence>
<sequence>MLLPKAMDGILHMLAKCWRRPWCALSMVRDQSQIGLYIHRIVARGGYRLTAECCLVSPYLWKMHPTRFELVACMVLLKIPWRYLWKLGYGPLKSCSRGDAYAWTGCL</sequence>
<name>A0A438CA25_VITVI</name>
<proteinExistence type="predicted"/>
<gene>
    <name evidence="1" type="ORF">CK203_116513</name>
</gene>
<reference evidence="1 2" key="1">
    <citation type="journal article" date="2018" name="PLoS Genet.">
        <title>Population sequencing reveals clonal diversity and ancestral inbreeding in the grapevine cultivar Chardonnay.</title>
        <authorList>
            <person name="Roach M.J."/>
            <person name="Johnson D.L."/>
            <person name="Bohlmann J."/>
            <person name="van Vuuren H.J."/>
            <person name="Jones S.J."/>
            <person name="Pretorius I.S."/>
            <person name="Schmidt S.A."/>
            <person name="Borneman A.R."/>
        </authorList>
    </citation>
    <scope>NUCLEOTIDE SEQUENCE [LARGE SCALE GENOMIC DNA]</scope>
    <source>
        <strain evidence="2">cv. Chardonnay</strain>
        <tissue evidence="1">Leaf</tissue>
    </source>
</reference>
<organism evidence="1 2">
    <name type="scientific">Vitis vinifera</name>
    <name type="common">Grape</name>
    <dbReference type="NCBI Taxonomy" id="29760"/>
    <lineage>
        <taxon>Eukaryota</taxon>
        <taxon>Viridiplantae</taxon>
        <taxon>Streptophyta</taxon>
        <taxon>Embryophyta</taxon>
        <taxon>Tracheophyta</taxon>
        <taxon>Spermatophyta</taxon>
        <taxon>Magnoliopsida</taxon>
        <taxon>eudicotyledons</taxon>
        <taxon>Gunneridae</taxon>
        <taxon>Pentapetalae</taxon>
        <taxon>rosids</taxon>
        <taxon>Vitales</taxon>
        <taxon>Vitaceae</taxon>
        <taxon>Viteae</taxon>
        <taxon>Vitis</taxon>
    </lineage>
</organism>
<accession>A0A438CA25</accession>
<protein>
    <submittedName>
        <fullName evidence="1">Uncharacterized protein</fullName>
    </submittedName>
</protein>
<comment type="caution">
    <text evidence="1">The sequence shown here is derived from an EMBL/GenBank/DDBJ whole genome shotgun (WGS) entry which is preliminary data.</text>
</comment>
<evidence type="ECO:0000313" key="1">
    <source>
        <dbReference type="EMBL" id="RVW20039.1"/>
    </source>
</evidence>